<dbReference type="Pfam" id="PF00520">
    <property type="entry name" value="Ion_trans"/>
    <property type="match status" value="1"/>
</dbReference>
<dbReference type="SUPFAM" id="SSF81324">
    <property type="entry name" value="Voltage-gated potassium channels"/>
    <property type="match status" value="1"/>
</dbReference>
<dbReference type="Pfam" id="PF03520">
    <property type="entry name" value="KCNQ_channel"/>
    <property type="match status" value="1"/>
</dbReference>
<evidence type="ECO:0000256" key="4">
    <source>
        <dbReference type="ARBA" id="ARBA00022538"/>
    </source>
</evidence>
<evidence type="ECO:0000256" key="11">
    <source>
        <dbReference type="ARBA" id="ARBA00023303"/>
    </source>
</evidence>
<feature type="region of interest" description="Disordered" evidence="13">
    <location>
        <begin position="612"/>
        <end position="643"/>
    </location>
</feature>
<dbReference type="PANTHER" id="PTHR47735">
    <property type="entry name" value="POTASSIUM VOLTAGE-GATED CHANNEL SUBFAMILY KQT MEMBER 4"/>
    <property type="match status" value="1"/>
</dbReference>
<keyword evidence="10 14" id="KW-0472">Membrane</keyword>
<evidence type="ECO:0000256" key="7">
    <source>
        <dbReference type="ARBA" id="ARBA00022958"/>
    </source>
</evidence>
<evidence type="ECO:0000256" key="14">
    <source>
        <dbReference type="SAM" id="Phobius"/>
    </source>
</evidence>
<feature type="domain" description="Potassium channel voltage dependent KCNQ C-terminal" evidence="16">
    <location>
        <begin position="712"/>
        <end position="840"/>
    </location>
</feature>
<evidence type="ECO:0000259" key="15">
    <source>
        <dbReference type="Pfam" id="PF00520"/>
    </source>
</evidence>
<feature type="transmembrane region" description="Helical" evidence="14">
    <location>
        <begin position="429"/>
        <end position="451"/>
    </location>
</feature>
<evidence type="ECO:0000256" key="9">
    <source>
        <dbReference type="ARBA" id="ARBA00023065"/>
    </source>
</evidence>
<feature type="compositionally biased region" description="Low complexity" evidence="13">
    <location>
        <begin position="947"/>
        <end position="961"/>
    </location>
</feature>
<gene>
    <name evidence="17" type="ORF">SSS_3216</name>
</gene>
<evidence type="ECO:0000259" key="16">
    <source>
        <dbReference type="Pfam" id="PF03520"/>
    </source>
</evidence>
<dbReference type="FunFam" id="1.20.120.350:FF:000017">
    <property type="entry name" value="potassium voltage-gated channel subfamily KQT member 1"/>
    <property type="match status" value="1"/>
</dbReference>
<comment type="subcellular location">
    <subcellularLocation>
        <location evidence="1">Cell membrane</location>
        <topology evidence="1">Multi-pass membrane protein</topology>
    </subcellularLocation>
</comment>
<dbReference type="GO" id="GO:0005249">
    <property type="term" value="F:voltage-gated potassium channel activity"/>
    <property type="evidence" value="ECO:0007669"/>
    <property type="project" value="InterPro"/>
</dbReference>
<feature type="compositionally biased region" description="Gly residues" evidence="13">
    <location>
        <begin position="865"/>
        <end position="881"/>
    </location>
</feature>
<keyword evidence="9" id="KW-0406">Ion transport</keyword>
<name>A0A834VFZ2_SARSC</name>
<feature type="compositionally biased region" description="Low complexity" evidence="13">
    <location>
        <begin position="882"/>
        <end position="892"/>
    </location>
</feature>
<evidence type="ECO:0000256" key="5">
    <source>
        <dbReference type="ARBA" id="ARBA00022692"/>
    </source>
</evidence>
<evidence type="ECO:0000256" key="3">
    <source>
        <dbReference type="ARBA" id="ARBA00022475"/>
    </source>
</evidence>
<keyword evidence="7" id="KW-0630">Potassium</keyword>
<protein>
    <submittedName>
        <fullName evidence="17">Potassium voltage-gated channel subfamily KQT member 5</fullName>
    </submittedName>
</protein>
<dbReference type="EMBL" id="WVUK01000053">
    <property type="protein sequence ID" value="KAF7494310.1"/>
    <property type="molecule type" value="Genomic_DNA"/>
</dbReference>
<dbReference type="PRINTS" id="PR01459">
    <property type="entry name" value="KCNQCHANNEL"/>
</dbReference>
<dbReference type="OrthoDB" id="8879391at2759"/>
<organism evidence="17">
    <name type="scientific">Sarcoptes scabiei</name>
    <name type="common">Itch mite</name>
    <name type="synonym">Acarus scabiei</name>
    <dbReference type="NCBI Taxonomy" id="52283"/>
    <lineage>
        <taxon>Eukaryota</taxon>
        <taxon>Metazoa</taxon>
        <taxon>Ecdysozoa</taxon>
        <taxon>Arthropoda</taxon>
        <taxon>Chelicerata</taxon>
        <taxon>Arachnida</taxon>
        <taxon>Acari</taxon>
        <taxon>Acariformes</taxon>
        <taxon>Sarcoptiformes</taxon>
        <taxon>Astigmata</taxon>
        <taxon>Psoroptidia</taxon>
        <taxon>Sarcoptoidea</taxon>
        <taxon>Sarcoptidae</taxon>
        <taxon>Sarcoptinae</taxon>
        <taxon>Sarcoptes</taxon>
    </lineage>
</organism>
<reference evidence="18" key="3">
    <citation type="submission" date="2022-06" db="UniProtKB">
        <authorList>
            <consortium name="EnsemblMetazoa"/>
        </authorList>
    </citation>
    <scope>IDENTIFICATION</scope>
</reference>
<reference evidence="19" key="1">
    <citation type="journal article" date="2020" name="PLoS Negl. Trop. Dis.">
        <title>High-quality nuclear genome for Sarcoptes scabiei-A critical resource for a neglected parasite.</title>
        <authorList>
            <person name="Korhonen P.K."/>
            <person name="Gasser R.B."/>
            <person name="Ma G."/>
            <person name="Wang T."/>
            <person name="Stroehlein A.J."/>
            <person name="Young N.D."/>
            <person name="Ang C.S."/>
            <person name="Fernando D.D."/>
            <person name="Lu H.C."/>
            <person name="Taylor S."/>
            <person name="Reynolds S.L."/>
            <person name="Mofiz E."/>
            <person name="Najaraj S.H."/>
            <person name="Gowda H."/>
            <person name="Madugundu A."/>
            <person name="Renuse S."/>
            <person name="Holt D."/>
            <person name="Pandey A."/>
            <person name="Papenfuss A.T."/>
            <person name="Fischer K."/>
        </authorList>
    </citation>
    <scope>NUCLEOTIDE SEQUENCE [LARGE SCALE GENOMIC DNA]</scope>
</reference>
<dbReference type="Gene3D" id="6.10.140.1910">
    <property type="match status" value="2"/>
</dbReference>
<evidence type="ECO:0000256" key="10">
    <source>
        <dbReference type="ARBA" id="ARBA00023136"/>
    </source>
</evidence>
<proteinExistence type="predicted"/>
<dbReference type="InterPro" id="IPR005821">
    <property type="entry name" value="Ion_trans_dom"/>
</dbReference>
<keyword evidence="4" id="KW-0633">Potassium transport</keyword>
<evidence type="ECO:0000256" key="2">
    <source>
        <dbReference type="ARBA" id="ARBA00022448"/>
    </source>
</evidence>
<dbReference type="FunFam" id="1.10.287.70:FF:000016">
    <property type="entry name" value="Putative potassium voltage-gated channel subfamily KQT member 2"/>
    <property type="match status" value="1"/>
</dbReference>
<keyword evidence="3" id="KW-1003">Cell membrane</keyword>
<dbReference type="PRINTS" id="PR00169">
    <property type="entry name" value="KCHANNEL"/>
</dbReference>
<reference evidence="17" key="2">
    <citation type="submission" date="2020-01" db="EMBL/GenBank/DDBJ databases">
        <authorList>
            <person name="Korhonen P.K.K."/>
            <person name="Guangxu M.G."/>
            <person name="Wang T.W."/>
            <person name="Stroehlein A.J.S."/>
            <person name="Young N.D."/>
            <person name="Ang C.-S.A."/>
            <person name="Fernando D.W.F."/>
            <person name="Lu H.L."/>
            <person name="Taylor S.T."/>
            <person name="Ehtesham M.E.M."/>
            <person name="Najaraj S.H.N."/>
            <person name="Harsha G.H.G."/>
            <person name="Madugundu A.M."/>
            <person name="Renuse S.R."/>
            <person name="Holt D.H."/>
            <person name="Pandey A.P."/>
            <person name="Papenfuss A.P."/>
            <person name="Gasser R.B.G."/>
            <person name="Fischer K.F."/>
        </authorList>
    </citation>
    <scope>NUCLEOTIDE SEQUENCE</scope>
    <source>
        <strain evidence="17">SSS_KF_BRIS2020</strain>
    </source>
</reference>
<evidence type="ECO:0000256" key="12">
    <source>
        <dbReference type="ARBA" id="ARBA00034430"/>
    </source>
</evidence>
<feature type="transmembrane region" description="Helical" evidence="14">
    <location>
        <begin position="362"/>
        <end position="384"/>
    </location>
</feature>
<feature type="compositionally biased region" description="Polar residues" evidence="13">
    <location>
        <begin position="634"/>
        <end position="643"/>
    </location>
</feature>
<feature type="compositionally biased region" description="Polar residues" evidence="13">
    <location>
        <begin position="975"/>
        <end position="986"/>
    </location>
</feature>
<keyword evidence="2" id="KW-0813">Transport</keyword>
<evidence type="ECO:0000256" key="8">
    <source>
        <dbReference type="ARBA" id="ARBA00022989"/>
    </source>
</evidence>
<dbReference type="Proteomes" id="UP000070412">
    <property type="component" value="Unassembled WGS sequence"/>
</dbReference>
<feature type="transmembrane region" description="Helical" evidence="14">
    <location>
        <begin position="295"/>
        <end position="317"/>
    </location>
</feature>
<evidence type="ECO:0000256" key="13">
    <source>
        <dbReference type="SAM" id="MobiDB-lite"/>
    </source>
</evidence>
<dbReference type="InterPro" id="IPR003937">
    <property type="entry name" value="K_chnl_volt-dep_KCNQ"/>
</dbReference>
<sequence>MFFYPPIPSSSTAATSSLQTYTRSTYFSSFRSNPTPPKLIPDFCPNDLRFLHLSFESNDVVDWNNNHQRSHHNYDQQQYQSERYNQNQSEYDLLEGNHFHFKKDYDFGAGSEENQNETLATVVDIATTTSGNVSWRPRLLSFANVSTGGTCRTRFQQPQRSNQLASSHKSIRRPYPLHRKSLMRSPYSVRYNHSFDQCWQHDVRFRRYQLSVNSFFEYPNGRLAIFYHLMLFFMVFACLVLTVFSTIDQYEEVASSVLLKMEIVMVVWFAIEFMLRMWSAGCRSRYQGWMGRLRFLRSPFCVIDLIVIVASTVVLSLGSSGQVFAASALRGLRFFQILRMVRMDRRGGSWKLLGSVVYAHRQELITTVYIGFLGLIFSSFLVYLSEKGVHPERFNNYADALWWGVITLSTVGYGDLVPQTWSGKLVASFCALLGISFFALPAGILGSGFALKVQQQQRQKHMIRRRVPAATLIQCLWRCYAADENSMSIATWKVHQVPLPSPSVFKHNTSFVSRFSTIRRSGGTGGGGGSIVGNYDGSQAHVTAVSEPPTRDDSISSVIQESNRLPGSVSEDSVAKEVCETSNAIPMDFHHPPFLTFSPNFRETIRFPSMFDDNCNDNHQQQKHRHQRHQQSQGSNSERQQSGIAQEPHIQYNYSAQNSPASIDQNENTNGGSRAGRGHNHDSNQMMNSFICAGTFFPFTMPVVQRRHQRNPTEGSISSIGEDDVEEQQPRYTVLTKQHKTAIRCLRKIKYFVARRKFKEALKPYDVKDVIEQYSAGHVDLLARVKNIQSRLDMILGKVGFKTKDAYESKISLASRIVKVERTVEDIETKLENLLAMYIEDRVRMQTNLHQMMYRSYGPNDNTGSGDGSGIDGGTGAGGVGDFPQQSHPHPSQSHHHPATYFHFHPQPNLHHYHQHQQQHSSAHQHHHQQNSNVQSNETQTSSSRILPQQSWLLSSQPQTSQHHHHHHHHHHQNQRNSSSNFNKISMNPVDSHLMKSTTAITTIATKTAQQIIMPIFNKSIPINTNSSATTITAASATASSTTTKTSALLQMNLKHASMPTSGQQQLIKKHQISLSQSLPMSRIVSQSCQICQSNTATTTAQSLQVSDDFAIIPIDLNSTTETKSKSSNHQDDNGQICFAAASERIDDDQTGVSTTITTSATTITTMTTSIAASNSIEKVSSRISPMTTTATTTLTSNLESLPKSSVSITTKTPMITSKMFSIGQHRRVDSLPRSFQISKPKVSLKHSLDIASPSLSSSSSKTKRSILVGSRYRDQSRSSSTRRQIFANEPIRNKDGSITLSSAFGSVPAIRLEAGDDDEDYDDRLEHR</sequence>
<feature type="region of interest" description="Disordered" evidence="13">
    <location>
        <begin position="1252"/>
        <end position="1299"/>
    </location>
</feature>
<evidence type="ECO:0000256" key="1">
    <source>
        <dbReference type="ARBA" id="ARBA00004651"/>
    </source>
</evidence>
<feature type="compositionally biased region" description="Basic residues" evidence="13">
    <location>
        <begin position="962"/>
        <end position="974"/>
    </location>
</feature>
<keyword evidence="19" id="KW-1185">Reference proteome</keyword>
<keyword evidence="6" id="KW-0851">Voltage-gated channel</keyword>
<evidence type="ECO:0000256" key="6">
    <source>
        <dbReference type="ARBA" id="ARBA00022882"/>
    </source>
</evidence>
<keyword evidence="11" id="KW-0407">Ion channel</keyword>
<dbReference type="EnsemblMetazoa" id="SSS_3216s_mrna">
    <property type="protein sequence ID" value="KAF7494310.1"/>
    <property type="gene ID" value="SSS_3216"/>
</dbReference>
<feature type="transmembrane region" description="Helical" evidence="14">
    <location>
        <begin position="253"/>
        <end position="275"/>
    </location>
</feature>
<feature type="transmembrane region" description="Helical" evidence="14">
    <location>
        <begin position="400"/>
        <end position="417"/>
    </location>
</feature>
<keyword evidence="8 14" id="KW-1133">Transmembrane helix</keyword>
<feature type="domain" description="Ion transport" evidence="15">
    <location>
        <begin position="225"/>
        <end position="456"/>
    </location>
</feature>
<comment type="catalytic activity">
    <reaction evidence="12">
        <text>K(+)(in) = K(+)(out)</text>
        <dbReference type="Rhea" id="RHEA:29463"/>
        <dbReference type="ChEBI" id="CHEBI:29103"/>
    </reaction>
</comment>
<feature type="compositionally biased region" description="Basic residues" evidence="13">
    <location>
        <begin position="911"/>
        <end position="929"/>
    </location>
</feature>
<feature type="compositionally biased region" description="Polar residues" evidence="13">
    <location>
        <begin position="659"/>
        <end position="672"/>
    </location>
</feature>
<evidence type="ECO:0000313" key="18">
    <source>
        <dbReference type="EnsemblMetazoa" id="KAF7494310.1"/>
    </source>
</evidence>
<accession>A0A834VFZ2</accession>
<dbReference type="Gene3D" id="1.10.287.70">
    <property type="match status" value="1"/>
</dbReference>
<evidence type="ECO:0000313" key="19">
    <source>
        <dbReference type="Proteomes" id="UP000070412"/>
    </source>
</evidence>
<feature type="transmembrane region" description="Helical" evidence="14">
    <location>
        <begin position="225"/>
        <end position="247"/>
    </location>
</feature>
<dbReference type="GO" id="GO:0008076">
    <property type="term" value="C:voltage-gated potassium channel complex"/>
    <property type="evidence" value="ECO:0007669"/>
    <property type="project" value="TreeGrafter"/>
</dbReference>
<keyword evidence="5 14" id="KW-0812">Transmembrane</keyword>
<dbReference type="InterPro" id="IPR013821">
    <property type="entry name" value="K_chnl_volt-dep_KCNQ_C"/>
</dbReference>
<evidence type="ECO:0000313" key="17">
    <source>
        <dbReference type="EMBL" id="KAF7494310.1"/>
    </source>
</evidence>
<feature type="region of interest" description="Disordered" evidence="13">
    <location>
        <begin position="855"/>
        <end position="988"/>
    </location>
</feature>
<dbReference type="PANTHER" id="PTHR47735:SF9">
    <property type="entry name" value="POTASSIUM VOLTAGE-GATED CHANNEL SUBFAMILY KQT MEMBER 4-LIKE ISOFORM X1"/>
    <property type="match status" value="1"/>
</dbReference>
<feature type="region of interest" description="Disordered" evidence="13">
    <location>
        <begin position="659"/>
        <end position="683"/>
    </location>
</feature>